<proteinExistence type="predicted"/>
<keyword evidence="7" id="KW-0131">Cell cycle</keyword>
<keyword evidence="8" id="KW-1185">Reference proteome</keyword>
<evidence type="ECO:0000313" key="7">
    <source>
        <dbReference type="EMBL" id="AGL00004.1"/>
    </source>
</evidence>
<feature type="transmembrane region" description="Helical" evidence="6">
    <location>
        <begin position="217"/>
        <end position="240"/>
    </location>
</feature>
<organism evidence="7 8">
    <name type="scientific">Desulfoscipio gibsoniae DSM 7213</name>
    <dbReference type="NCBI Taxonomy" id="767817"/>
    <lineage>
        <taxon>Bacteria</taxon>
        <taxon>Bacillati</taxon>
        <taxon>Bacillota</taxon>
        <taxon>Clostridia</taxon>
        <taxon>Eubacteriales</taxon>
        <taxon>Desulfallaceae</taxon>
        <taxon>Desulfoscipio</taxon>
    </lineage>
</organism>
<dbReference type="PANTHER" id="PTHR30474:SF1">
    <property type="entry name" value="PEPTIDOGLYCAN GLYCOSYLTRANSFERASE MRDB"/>
    <property type="match status" value="1"/>
</dbReference>
<keyword evidence="7" id="KW-0132">Cell division</keyword>
<dbReference type="STRING" id="767817.Desgi_0427"/>
<dbReference type="GO" id="GO:0051301">
    <property type="term" value="P:cell division"/>
    <property type="evidence" value="ECO:0007669"/>
    <property type="project" value="UniProtKB-KW"/>
</dbReference>
<evidence type="ECO:0000256" key="5">
    <source>
        <dbReference type="ARBA" id="ARBA00023136"/>
    </source>
</evidence>
<feature type="transmembrane region" description="Helical" evidence="6">
    <location>
        <begin position="173"/>
        <end position="197"/>
    </location>
</feature>
<evidence type="ECO:0000313" key="8">
    <source>
        <dbReference type="Proteomes" id="UP000013520"/>
    </source>
</evidence>
<keyword evidence="4 6" id="KW-1133">Transmembrane helix</keyword>
<protein>
    <submittedName>
        <fullName evidence="7">Bacterial cell division membrane protein</fullName>
    </submittedName>
</protein>
<keyword evidence="3" id="KW-0133">Cell shape</keyword>
<dbReference type="GO" id="GO:0008360">
    <property type="term" value="P:regulation of cell shape"/>
    <property type="evidence" value="ECO:0007669"/>
    <property type="project" value="UniProtKB-KW"/>
</dbReference>
<name>R4KBT6_9FIRM</name>
<feature type="transmembrane region" description="Helical" evidence="6">
    <location>
        <begin position="402"/>
        <end position="422"/>
    </location>
</feature>
<gene>
    <name evidence="7" type="ORF">Desgi_0427</name>
</gene>
<feature type="transmembrane region" description="Helical" evidence="6">
    <location>
        <begin position="82"/>
        <end position="103"/>
    </location>
</feature>
<reference evidence="7 8" key="1">
    <citation type="submission" date="2012-01" db="EMBL/GenBank/DDBJ databases">
        <title>Complete sequence of Desulfotomaculum gibsoniae DSM 7213.</title>
        <authorList>
            <consortium name="US DOE Joint Genome Institute"/>
            <person name="Lucas S."/>
            <person name="Han J."/>
            <person name="Lapidus A."/>
            <person name="Cheng J.-F."/>
            <person name="Goodwin L."/>
            <person name="Pitluck S."/>
            <person name="Peters L."/>
            <person name="Ovchinnikova G."/>
            <person name="Teshima H."/>
            <person name="Detter J.C."/>
            <person name="Han C."/>
            <person name="Tapia R."/>
            <person name="Land M."/>
            <person name="Hauser L."/>
            <person name="Kyrpides N."/>
            <person name="Ivanova N."/>
            <person name="Pagani I."/>
            <person name="Parshina S."/>
            <person name="Plugge C."/>
            <person name="Muyzer G."/>
            <person name="Kuever J."/>
            <person name="Ivanova A."/>
            <person name="Nazina T."/>
            <person name="Klenk H.-P."/>
            <person name="Brambilla E."/>
            <person name="Spring S."/>
            <person name="Stams A.F."/>
            <person name="Woyke T."/>
        </authorList>
    </citation>
    <scope>NUCLEOTIDE SEQUENCE [LARGE SCALE GENOMIC DNA]</scope>
    <source>
        <strain evidence="7 8">DSM 7213</strain>
    </source>
</reference>
<comment type="subcellular location">
    <subcellularLocation>
        <location evidence="1">Membrane</location>
        <topology evidence="1">Multi-pass membrane protein</topology>
    </subcellularLocation>
</comment>
<dbReference type="InterPro" id="IPR001182">
    <property type="entry name" value="FtsW/RodA"/>
</dbReference>
<dbReference type="RefSeq" id="WP_006522810.1">
    <property type="nucleotide sequence ID" value="NC_021184.1"/>
</dbReference>
<dbReference type="GO" id="GO:0032153">
    <property type="term" value="C:cell division site"/>
    <property type="evidence" value="ECO:0007669"/>
    <property type="project" value="TreeGrafter"/>
</dbReference>
<dbReference type="GO" id="GO:0005886">
    <property type="term" value="C:plasma membrane"/>
    <property type="evidence" value="ECO:0007669"/>
    <property type="project" value="TreeGrafter"/>
</dbReference>
<dbReference type="KEGG" id="dgi:Desgi_0427"/>
<dbReference type="Proteomes" id="UP000013520">
    <property type="component" value="Chromosome"/>
</dbReference>
<dbReference type="GO" id="GO:0015648">
    <property type="term" value="F:lipid-linked peptidoglycan transporter activity"/>
    <property type="evidence" value="ECO:0007669"/>
    <property type="project" value="TreeGrafter"/>
</dbReference>
<dbReference type="eggNOG" id="COG0772">
    <property type="taxonomic scope" value="Bacteria"/>
</dbReference>
<dbReference type="InterPro" id="IPR047928">
    <property type="entry name" value="Perm_prefix_1"/>
</dbReference>
<dbReference type="HOGENOM" id="CLU_029243_7_0_9"/>
<evidence type="ECO:0000256" key="2">
    <source>
        <dbReference type="ARBA" id="ARBA00022692"/>
    </source>
</evidence>
<feature type="transmembrane region" description="Helical" evidence="6">
    <location>
        <begin position="115"/>
        <end position="138"/>
    </location>
</feature>
<evidence type="ECO:0000256" key="6">
    <source>
        <dbReference type="SAM" id="Phobius"/>
    </source>
</evidence>
<dbReference type="EMBL" id="CP003273">
    <property type="protein sequence ID" value="AGL00004.1"/>
    <property type="molecule type" value="Genomic_DNA"/>
</dbReference>
<evidence type="ECO:0000256" key="4">
    <source>
        <dbReference type="ARBA" id="ARBA00022989"/>
    </source>
</evidence>
<feature type="transmembrane region" description="Helical" evidence="6">
    <location>
        <begin position="252"/>
        <end position="272"/>
    </location>
</feature>
<dbReference type="NCBIfam" id="NF038403">
    <property type="entry name" value="perm_prefix_1"/>
    <property type="match status" value="1"/>
</dbReference>
<sequence>MDLEHNENIQTYLDTVCSQIKWRDMHAQIRMELLSHISELVEEYEQAGTPREDAVIQTLNHMGDARELGRNLHHIHKPRTEWSIVALVVFFLGLGLFTLYSLEVNGLLMAEASSLFIRSIIFTLAGVLIAVGVNFFNYQNLKSLSWYLYIGTLLVWLYILWQGPLYMGKPYLHLGFISIDFVEAAPFFLAIAIAGIFADWDWHQPNYLLKAFTMLMIPVILALMSPSITAAFLYALVFLIIMRVSGAKIKDIGLIILFLLTLTIFSVVTSPYRMARFLAFLNPRQDPQGIGYMVMQSIEAIRSAGFWGRGFDLPAGTLPSLHTDLIFTSIVYSFGWIAGLAVVVLATALFIRILRVARLVRDRYGRLLVSGLVGMLMIQFYWNILMTLGLAPLTGFSLPLVSYGGSQLIVQLVILGLVLSIYRRKDVVAAL</sequence>
<accession>R4KBT6</accession>
<feature type="transmembrane region" description="Helical" evidence="6">
    <location>
        <begin position="144"/>
        <end position="161"/>
    </location>
</feature>
<keyword evidence="2 6" id="KW-0812">Transmembrane</keyword>
<dbReference type="OrthoDB" id="9802195at2"/>
<dbReference type="Pfam" id="PF01098">
    <property type="entry name" value="FTSW_RODA_SPOVE"/>
    <property type="match status" value="1"/>
</dbReference>
<evidence type="ECO:0000256" key="1">
    <source>
        <dbReference type="ARBA" id="ARBA00004141"/>
    </source>
</evidence>
<evidence type="ECO:0000256" key="3">
    <source>
        <dbReference type="ARBA" id="ARBA00022960"/>
    </source>
</evidence>
<keyword evidence="5 6" id="KW-0472">Membrane</keyword>
<dbReference type="PANTHER" id="PTHR30474">
    <property type="entry name" value="CELL CYCLE PROTEIN"/>
    <property type="match status" value="1"/>
</dbReference>
<feature type="transmembrane region" description="Helical" evidence="6">
    <location>
        <begin position="363"/>
        <end position="382"/>
    </location>
</feature>
<feature type="transmembrane region" description="Helical" evidence="6">
    <location>
        <begin position="330"/>
        <end position="351"/>
    </location>
</feature>
<dbReference type="AlphaFoldDB" id="R4KBT6"/>